<proteinExistence type="predicted"/>
<gene>
    <name evidence="3" type="ORF">RG963_09800</name>
</gene>
<accession>A0ABU2D292</accession>
<organism evidence="3 4">
    <name type="scientific">Methanosarcina baikalica</name>
    <dbReference type="NCBI Taxonomy" id="3073890"/>
    <lineage>
        <taxon>Archaea</taxon>
        <taxon>Methanobacteriati</taxon>
        <taxon>Methanobacteriota</taxon>
        <taxon>Stenosarchaea group</taxon>
        <taxon>Methanomicrobia</taxon>
        <taxon>Methanosarcinales</taxon>
        <taxon>Methanosarcinaceae</taxon>
        <taxon>Methanosarcina</taxon>
    </lineage>
</organism>
<feature type="region of interest" description="Disordered" evidence="2">
    <location>
        <begin position="270"/>
        <end position="309"/>
    </location>
</feature>
<reference evidence="4" key="1">
    <citation type="submission" date="2023-07" db="EMBL/GenBank/DDBJ databases">
        <title>Whole-genome sequencing of a new Methanosarcina sp. Z-7115.</title>
        <authorList>
            <person name="Zhilina T.N."/>
            <person name="Merkel A.Y."/>
        </authorList>
    </citation>
    <scope>NUCLEOTIDE SEQUENCE [LARGE SCALE GENOMIC DNA]</scope>
    <source>
        <strain evidence="4">Z-7115</strain>
    </source>
</reference>
<evidence type="ECO:0000256" key="1">
    <source>
        <dbReference type="SAM" id="Coils"/>
    </source>
</evidence>
<protein>
    <recommendedName>
        <fullName evidence="5">Chromosome segregation ATPase</fullName>
    </recommendedName>
</protein>
<keyword evidence="4" id="KW-1185">Reference proteome</keyword>
<sequence length="309" mass="33390">MKIKTLKLISRFAMVLIVLSIIPGAFASENGAQTNSADQSYELRSGPAGNITDENFTDVQANILDSVSKKITELQSFYTNVSEASSASDLQEVLSSQRPTNECMGPDGMNGGPGEMHMGPGRMPGLSGLDRVENVTDDNFTDVQTEIVESLGNMTQRLETEQTNLTEAGDDNRTEELGERIADLQNLSTNVSEASTAAELQEVVFTYMKSEAVDSLEKEVEHLQAKVSESENTSDELSSRITELTSLIENVNGAESLEDLKEIMFSSRGTPGMDAGEGPRSHGEHGGCNCLFDRPGKMQDNSTDNSTEA</sequence>
<evidence type="ECO:0000256" key="2">
    <source>
        <dbReference type="SAM" id="MobiDB-lite"/>
    </source>
</evidence>
<evidence type="ECO:0008006" key="5">
    <source>
        <dbReference type="Google" id="ProtNLM"/>
    </source>
</evidence>
<evidence type="ECO:0000313" key="3">
    <source>
        <dbReference type="EMBL" id="MDR7666062.1"/>
    </source>
</evidence>
<name>A0ABU2D292_9EURY</name>
<dbReference type="Proteomes" id="UP001246244">
    <property type="component" value="Unassembled WGS sequence"/>
</dbReference>
<dbReference type="RefSeq" id="WP_310576088.1">
    <property type="nucleotide sequence ID" value="NZ_JAVKPK010000036.1"/>
</dbReference>
<dbReference type="EMBL" id="JAVKPK010000036">
    <property type="protein sequence ID" value="MDR7666062.1"/>
    <property type="molecule type" value="Genomic_DNA"/>
</dbReference>
<evidence type="ECO:0000313" key="4">
    <source>
        <dbReference type="Proteomes" id="UP001246244"/>
    </source>
</evidence>
<feature type="coiled-coil region" evidence="1">
    <location>
        <begin position="213"/>
        <end position="240"/>
    </location>
</feature>
<keyword evidence="1" id="KW-0175">Coiled coil</keyword>
<comment type="caution">
    <text evidence="3">The sequence shown here is derived from an EMBL/GenBank/DDBJ whole genome shotgun (WGS) entry which is preliminary data.</text>
</comment>
<feature type="compositionally biased region" description="Polar residues" evidence="2">
    <location>
        <begin position="299"/>
        <end position="309"/>
    </location>
</feature>